<comment type="caution">
    <text evidence="2">The sequence shown here is derived from an EMBL/GenBank/DDBJ whole genome shotgun (WGS) entry which is preliminary data.</text>
</comment>
<proteinExistence type="predicted"/>
<sequence>QRALPPRSPAGLSHHFLSPPPGSQGAGQEVEKEDAKAQSGASHRREQTCRRGLQTGSPLGPEAAIQTGPHCPAPGTMRNPRNFPGIGSRSSR</sequence>
<dbReference type="EMBL" id="JAHDVG010000474">
    <property type="protein sequence ID" value="KAH1176737.1"/>
    <property type="molecule type" value="Genomic_DNA"/>
</dbReference>
<gene>
    <name evidence="2" type="ORF">KIL84_010439</name>
</gene>
<protein>
    <submittedName>
        <fullName evidence="2">Uncharacterized protein</fullName>
    </submittedName>
</protein>
<organism evidence="2 3">
    <name type="scientific">Mauremys mutica</name>
    <name type="common">yellowpond turtle</name>
    <dbReference type="NCBI Taxonomy" id="74926"/>
    <lineage>
        <taxon>Eukaryota</taxon>
        <taxon>Metazoa</taxon>
        <taxon>Chordata</taxon>
        <taxon>Craniata</taxon>
        <taxon>Vertebrata</taxon>
        <taxon>Euteleostomi</taxon>
        <taxon>Archelosauria</taxon>
        <taxon>Testudinata</taxon>
        <taxon>Testudines</taxon>
        <taxon>Cryptodira</taxon>
        <taxon>Durocryptodira</taxon>
        <taxon>Testudinoidea</taxon>
        <taxon>Geoemydidae</taxon>
        <taxon>Geoemydinae</taxon>
        <taxon>Mauremys</taxon>
    </lineage>
</organism>
<reference evidence="2" key="1">
    <citation type="submission" date="2021-09" db="EMBL/GenBank/DDBJ databases">
        <title>The genome of Mauremys mutica provides insights into the evolution of semi-aquatic lifestyle.</title>
        <authorList>
            <person name="Gong S."/>
            <person name="Gao Y."/>
        </authorList>
    </citation>
    <scope>NUCLEOTIDE SEQUENCE</scope>
    <source>
        <strain evidence="2">MM-2020</strain>
        <tissue evidence="2">Muscle</tissue>
    </source>
</reference>
<evidence type="ECO:0000256" key="1">
    <source>
        <dbReference type="SAM" id="MobiDB-lite"/>
    </source>
</evidence>
<dbReference type="Proteomes" id="UP000827986">
    <property type="component" value="Unassembled WGS sequence"/>
</dbReference>
<evidence type="ECO:0000313" key="3">
    <source>
        <dbReference type="Proteomes" id="UP000827986"/>
    </source>
</evidence>
<feature type="non-terminal residue" evidence="2">
    <location>
        <position position="1"/>
    </location>
</feature>
<keyword evidence="3" id="KW-1185">Reference proteome</keyword>
<name>A0A9D3XB33_9SAUR</name>
<accession>A0A9D3XB33</accession>
<evidence type="ECO:0000313" key="2">
    <source>
        <dbReference type="EMBL" id="KAH1176737.1"/>
    </source>
</evidence>
<feature type="region of interest" description="Disordered" evidence="1">
    <location>
        <begin position="1"/>
        <end position="92"/>
    </location>
</feature>
<dbReference type="AlphaFoldDB" id="A0A9D3XB33"/>